<evidence type="ECO:0000256" key="1">
    <source>
        <dbReference type="ARBA" id="ARBA00004323"/>
    </source>
</evidence>
<dbReference type="FunCoup" id="A0A1Q3B002">
    <property type="interactions" value="328"/>
</dbReference>
<evidence type="ECO:0000313" key="7">
    <source>
        <dbReference type="Proteomes" id="UP000187406"/>
    </source>
</evidence>
<dbReference type="GO" id="GO:0000139">
    <property type="term" value="C:Golgi membrane"/>
    <property type="evidence" value="ECO:0007669"/>
    <property type="project" value="UniProtKB-SubCell"/>
</dbReference>
<evidence type="ECO:0000259" key="5">
    <source>
        <dbReference type="Pfam" id="PF04577"/>
    </source>
</evidence>
<dbReference type="InterPro" id="IPR049625">
    <property type="entry name" value="Glyco_transf_61_cat"/>
</dbReference>
<reference evidence="7" key="1">
    <citation type="submission" date="2016-04" db="EMBL/GenBank/DDBJ databases">
        <title>Cephalotus genome sequencing.</title>
        <authorList>
            <person name="Fukushima K."/>
            <person name="Hasebe M."/>
            <person name="Fang X."/>
        </authorList>
    </citation>
    <scope>NUCLEOTIDE SEQUENCE [LARGE SCALE GENOMIC DNA]</scope>
    <source>
        <strain evidence="7">cv. St1</strain>
    </source>
</reference>
<keyword evidence="2" id="KW-0328">Glycosyltransferase</keyword>
<accession>A0A1Q3B002</accession>
<dbReference type="InParanoid" id="A0A1Q3B002"/>
<dbReference type="PANTHER" id="PTHR20961">
    <property type="entry name" value="GLYCOSYLTRANSFERASE"/>
    <property type="match status" value="1"/>
</dbReference>
<sequence>MAVILAPLINVNLSNLIESYIGQLLKIIVLVAEEERLKQNATRKKKPLVSHEARQIRCDYSHKKYDLCSINGPTVLDPTTSTFYTANSTSQAPPFHVLKIRPYPRKWETSIMATIKELTLTSGPPPPSSTCQVQHNAPALVFSAGGYTGNFFHDFNDGFIPLYITVSSIYPNQDFVLVISQASDWWVHKYAEVLRAFSKHHPIVNLDKDTATHCFTSATIGLMSHGFMTIDSKLIPSSKTLSHFRAFLGKAYDQGQTHHPDSESRPRLVLASRTGDVGRVILNQAELKWVAQDVGFDVVVFEPRSSDSLREAYALINSSHVMVGVHGAALTHSLFLRPGSVLVQVVPLGTQWVAEVCFANPAKDLGLVYMEYKIGAEESSLVGKYDKNDVVIKDPVAFQGNYWSTAVMSIYLREQNVKLNLDRFREYLKKAYKEAKKLMENEG</sequence>
<comment type="subcellular location">
    <subcellularLocation>
        <location evidence="1">Golgi apparatus membrane</location>
        <topology evidence="1">Single-pass type II membrane protein</topology>
    </subcellularLocation>
</comment>
<feature type="domain" description="Glycosyltransferase 61 catalytic" evidence="5">
    <location>
        <begin position="237"/>
        <end position="343"/>
    </location>
</feature>
<organism evidence="6 7">
    <name type="scientific">Cephalotus follicularis</name>
    <name type="common">Albany pitcher plant</name>
    <dbReference type="NCBI Taxonomy" id="3775"/>
    <lineage>
        <taxon>Eukaryota</taxon>
        <taxon>Viridiplantae</taxon>
        <taxon>Streptophyta</taxon>
        <taxon>Embryophyta</taxon>
        <taxon>Tracheophyta</taxon>
        <taxon>Spermatophyta</taxon>
        <taxon>Magnoliopsida</taxon>
        <taxon>eudicotyledons</taxon>
        <taxon>Gunneridae</taxon>
        <taxon>Pentapetalae</taxon>
        <taxon>rosids</taxon>
        <taxon>fabids</taxon>
        <taxon>Oxalidales</taxon>
        <taxon>Cephalotaceae</taxon>
        <taxon>Cephalotus</taxon>
    </lineage>
</organism>
<dbReference type="AlphaFoldDB" id="A0A1Q3B002"/>
<keyword evidence="4" id="KW-0325">Glycoprotein</keyword>
<gene>
    <name evidence="6" type="ORF">CFOL_v3_04640</name>
</gene>
<dbReference type="InterPro" id="IPR007657">
    <property type="entry name" value="Glycosyltransferase_61"/>
</dbReference>
<dbReference type="EMBL" id="BDDD01000185">
    <property type="protein sequence ID" value="GAV61112.1"/>
    <property type="molecule type" value="Genomic_DNA"/>
</dbReference>
<dbReference type="GO" id="GO:0016763">
    <property type="term" value="F:pentosyltransferase activity"/>
    <property type="evidence" value="ECO:0007669"/>
    <property type="project" value="UniProtKB-ARBA"/>
</dbReference>
<dbReference type="OrthoDB" id="529273at2759"/>
<keyword evidence="3" id="KW-0808">Transferase</keyword>
<evidence type="ECO:0000256" key="4">
    <source>
        <dbReference type="ARBA" id="ARBA00023180"/>
    </source>
</evidence>
<dbReference type="PANTHER" id="PTHR20961:SF98">
    <property type="entry name" value="GLYCOSYLTRANSFERASE"/>
    <property type="match status" value="1"/>
</dbReference>
<name>A0A1Q3B002_CEPFO</name>
<evidence type="ECO:0000313" key="6">
    <source>
        <dbReference type="EMBL" id="GAV61112.1"/>
    </source>
</evidence>
<evidence type="ECO:0000256" key="3">
    <source>
        <dbReference type="ARBA" id="ARBA00022679"/>
    </source>
</evidence>
<protein>
    <submittedName>
        <fullName evidence="6">DUF563 domain-containing protein</fullName>
    </submittedName>
</protein>
<evidence type="ECO:0000256" key="2">
    <source>
        <dbReference type="ARBA" id="ARBA00022676"/>
    </source>
</evidence>
<proteinExistence type="predicted"/>
<dbReference type="Proteomes" id="UP000187406">
    <property type="component" value="Unassembled WGS sequence"/>
</dbReference>
<dbReference type="STRING" id="3775.A0A1Q3B002"/>
<dbReference type="Pfam" id="PF04577">
    <property type="entry name" value="Glyco_transf_61"/>
    <property type="match status" value="1"/>
</dbReference>
<keyword evidence="7" id="KW-1185">Reference proteome</keyword>
<comment type="caution">
    <text evidence="6">The sequence shown here is derived from an EMBL/GenBank/DDBJ whole genome shotgun (WGS) entry which is preliminary data.</text>
</comment>